<comment type="caution">
    <text evidence="4">The sequence shown here is derived from an EMBL/GenBank/DDBJ whole genome shotgun (WGS) entry which is preliminary data.</text>
</comment>
<feature type="domain" description="Bacterial type II secretion system protein E" evidence="3">
    <location>
        <begin position="363"/>
        <end position="564"/>
    </location>
</feature>
<dbReference type="EMBL" id="JAMQOP010000001">
    <property type="protein sequence ID" value="MDS0297964.1"/>
    <property type="molecule type" value="Genomic_DNA"/>
</dbReference>
<keyword evidence="5" id="KW-1185">Reference proteome</keyword>
<evidence type="ECO:0000259" key="3">
    <source>
        <dbReference type="Pfam" id="PF00437"/>
    </source>
</evidence>
<dbReference type="PANTHER" id="PTHR30486">
    <property type="entry name" value="TWITCHING MOTILITY PROTEIN PILT"/>
    <property type="match status" value="1"/>
</dbReference>
<name>A0ABU2GCE9_9EURY</name>
<dbReference type="Gene3D" id="3.30.450.380">
    <property type="match status" value="1"/>
</dbReference>
<evidence type="ECO:0000256" key="2">
    <source>
        <dbReference type="SAM" id="MobiDB-lite"/>
    </source>
</evidence>
<protein>
    <submittedName>
        <fullName evidence="4">Type II/IV secretion system ATPase subunit</fullName>
    </submittedName>
</protein>
<dbReference type="Proteomes" id="UP001257060">
    <property type="component" value="Unassembled WGS sequence"/>
</dbReference>
<accession>A0ABU2GCE9</accession>
<dbReference type="SUPFAM" id="SSF52540">
    <property type="entry name" value="P-loop containing nucleoside triphosphate hydrolases"/>
    <property type="match status" value="1"/>
</dbReference>
<evidence type="ECO:0000313" key="5">
    <source>
        <dbReference type="Proteomes" id="UP001257060"/>
    </source>
</evidence>
<dbReference type="Gene3D" id="3.40.50.300">
    <property type="entry name" value="P-loop containing nucleotide triphosphate hydrolases"/>
    <property type="match status" value="1"/>
</dbReference>
<dbReference type="InterPro" id="IPR027417">
    <property type="entry name" value="P-loop_NTPase"/>
</dbReference>
<evidence type="ECO:0000313" key="4">
    <source>
        <dbReference type="EMBL" id="MDS0297964.1"/>
    </source>
</evidence>
<dbReference type="RefSeq" id="WP_310922789.1">
    <property type="nucleotide sequence ID" value="NZ_JAMQOP010000001.1"/>
</dbReference>
<feature type="compositionally biased region" description="Polar residues" evidence="2">
    <location>
        <begin position="663"/>
        <end position="672"/>
    </location>
</feature>
<dbReference type="Pfam" id="PF00437">
    <property type="entry name" value="T2SSE"/>
    <property type="match status" value="1"/>
</dbReference>
<reference evidence="4 5" key="1">
    <citation type="submission" date="2022-06" db="EMBL/GenBank/DDBJ databases">
        <title>Halogeometricum sp. a new haloarchaeum isolate from saline soil.</title>
        <authorList>
            <person name="Strakova D."/>
            <person name="Galisteo C."/>
            <person name="Sanchez-Porro C."/>
            <person name="Ventosa A."/>
        </authorList>
    </citation>
    <scope>NUCLEOTIDE SEQUENCE [LARGE SCALE GENOMIC DNA]</scope>
    <source>
        <strain evidence="4 5">S1BR25-6</strain>
    </source>
</reference>
<proteinExistence type="inferred from homology"/>
<dbReference type="InterPro" id="IPR001482">
    <property type="entry name" value="T2SS/T4SS_dom"/>
</dbReference>
<dbReference type="InterPro" id="IPR050921">
    <property type="entry name" value="T4SS_GSP_E_ATPase"/>
</dbReference>
<comment type="similarity">
    <text evidence="1">Belongs to the GSP E family.</text>
</comment>
<sequence>MPLDFAALAAAANAVVFDGADVDGTDACRCHHSFETSVGRGTDRTELVVDADDCPGSGDLARDPACRAAVVAALADRDADAVRTRADGLERTYSDGAAGLLLAAGRFVERARFHDESLADRALRDPVAAARRATGRAGPVARIAAETGLVAGVEHVVPRNGNSGGEAGGDDYADRLRCSVGPSVARSRVVGRPPPDATLLDRRELDTGATVRLYRTDGPETSADRLYHLTPVSHGLGADATATLSAAYDCLARGVVGGGERAPGRAVRHVADEDDPVETLSDVLDRHTRGNGVLDDLFADPRVTDVVASAPVESNPVRVTLDGERLPTNVRLTADGAAALASRFRRASGRGFSRASPALDATVRGPNGRIRVAGVTAPASDGVGFAFRAHGDRTWTLPGLVAAGTLSAEAAALLSVATERGATGLVAGTRGAGKTTLLSALLWELPASTRLVAVEDTPELPVDALREGGRDVQPLRTELGEGSSFSPTDAVRTALRLGDGALVVGEVRGEEAAALYEAMRVGAHGHAVLGTVHGDSPAAVRERVVSDLAVPESSFAATDLVVVCARDGPERRVDAVAEVRRGGDGVRGDESALGFETLYDRSGEDNGDTGGTGVVARGDSALVASLARHDESYADVLAELDRRKRTLSRLAATDRTRPEDLPTQDSSSGAPR</sequence>
<dbReference type="PANTHER" id="PTHR30486:SF6">
    <property type="entry name" value="TYPE IV PILUS RETRACTATION ATPASE PILT"/>
    <property type="match status" value="1"/>
</dbReference>
<gene>
    <name evidence="4" type="ORF">NDI76_04350</name>
</gene>
<evidence type="ECO:0000256" key="1">
    <source>
        <dbReference type="ARBA" id="ARBA00006611"/>
    </source>
</evidence>
<organism evidence="4 5">
    <name type="scientific">Halogeometricum salsisoli</name>
    <dbReference type="NCBI Taxonomy" id="2950536"/>
    <lineage>
        <taxon>Archaea</taxon>
        <taxon>Methanobacteriati</taxon>
        <taxon>Methanobacteriota</taxon>
        <taxon>Stenosarchaea group</taxon>
        <taxon>Halobacteria</taxon>
        <taxon>Halobacteriales</taxon>
        <taxon>Haloferacaceae</taxon>
        <taxon>Halogeometricum</taxon>
    </lineage>
</organism>
<feature type="region of interest" description="Disordered" evidence="2">
    <location>
        <begin position="648"/>
        <end position="672"/>
    </location>
</feature>